<dbReference type="Proteomes" id="UP000636010">
    <property type="component" value="Unassembled WGS sequence"/>
</dbReference>
<evidence type="ECO:0000313" key="2">
    <source>
        <dbReference type="Proteomes" id="UP000636010"/>
    </source>
</evidence>
<sequence length="77" mass="9041">MVEVFKTNISRNHQAERMVILLRKAFPVYQVNFDLEDCDKILRVKTRNIAVDPENIIQIFTDYGFQCEVLADTVHEV</sequence>
<evidence type="ECO:0000313" key="1">
    <source>
        <dbReference type="EMBL" id="GGC47314.1"/>
    </source>
</evidence>
<keyword evidence="2" id="KW-1185">Reference proteome</keyword>
<dbReference type="RefSeq" id="WP_188466197.1">
    <property type="nucleotide sequence ID" value="NZ_BAABHU010000012.1"/>
</dbReference>
<accession>A0ABQ1MUJ1</accession>
<gene>
    <name evidence="1" type="ORF">GCM10011506_36100</name>
</gene>
<dbReference type="EMBL" id="BMEC01000012">
    <property type="protein sequence ID" value="GGC47314.1"/>
    <property type="molecule type" value="Genomic_DNA"/>
</dbReference>
<comment type="caution">
    <text evidence="1">The sequence shown here is derived from an EMBL/GenBank/DDBJ whole genome shotgun (WGS) entry which is preliminary data.</text>
</comment>
<reference evidence="2" key="1">
    <citation type="journal article" date="2019" name="Int. J. Syst. Evol. Microbiol.">
        <title>The Global Catalogue of Microorganisms (GCM) 10K type strain sequencing project: providing services to taxonomists for standard genome sequencing and annotation.</title>
        <authorList>
            <consortium name="The Broad Institute Genomics Platform"/>
            <consortium name="The Broad Institute Genome Sequencing Center for Infectious Disease"/>
            <person name="Wu L."/>
            <person name="Ma J."/>
        </authorList>
    </citation>
    <scope>NUCLEOTIDE SEQUENCE [LARGE SCALE GENOMIC DNA]</scope>
    <source>
        <strain evidence="2">CGMCC 1.10832</strain>
    </source>
</reference>
<organism evidence="1 2">
    <name type="scientific">Marivirga lumbricoides</name>
    <dbReference type="NCBI Taxonomy" id="1046115"/>
    <lineage>
        <taxon>Bacteria</taxon>
        <taxon>Pseudomonadati</taxon>
        <taxon>Bacteroidota</taxon>
        <taxon>Cytophagia</taxon>
        <taxon>Cytophagales</taxon>
        <taxon>Marivirgaceae</taxon>
        <taxon>Marivirga</taxon>
    </lineage>
</organism>
<proteinExistence type="predicted"/>
<protein>
    <submittedName>
        <fullName evidence="1">Uncharacterized protein</fullName>
    </submittedName>
</protein>
<name>A0ABQ1MUJ1_9BACT</name>